<dbReference type="EMBL" id="GBRH01272215">
    <property type="protein sequence ID" value="JAD25680.1"/>
    <property type="molecule type" value="Transcribed_RNA"/>
</dbReference>
<evidence type="ECO:0000313" key="1">
    <source>
        <dbReference type="EMBL" id="JAD25680.1"/>
    </source>
</evidence>
<reference evidence="1" key="1">
    <citation type="submission" date="2014-09" db="EMBL/GenBank/DDBJ databases">
        <authorList>
            <person name="Magalhaes I.L.F."/>
            <person name="Oliveira U."/>
            <person name="Santos F.R."/>
            <person name="Vidigal T.H.D.A."/>
            <person name="Brescovit A.D."/>
            <person name="Santos A.J."/>
        </authorList>
    </citation>
    <scope>NUCLEOTIDE SEQUENCE</scope>
    <source>
        <tissue evidence="1">Shoot tissue taken approximately 20 cm above the soil surface</tissue>
    </source>
</reference>
<organism evidence="1">
    <name type="scientific">Arundo donax</name>
    <name type="common">Giant reed</name>
    <name type="synonym">Donax arundinaceus</name>
    <dbReference type="NCBI Taxonomy" id="35708"/>
    <lineage>
        <taxon>Eukaryota</taxon>
        <taxon>Viridiplantae</taxon>
        <taxon>Streptophyta</taxon>
        <taxon>Embryophyta</taxon>
        <taxon>Tracheophyta</taxon>
        <taxon>Spermatophyta</taxon>
        <taxon>Magnoliopsida</taxon>
        <taxon>Liliopsida</taxon>
        <taxon>Poales</taxon>
        <taxon>Poaceae</taxon>
        <taxon>PACMAD clade</taxon>
        <taxon>Arundinoideae</taxon>
        <taxon>Arundineae</taxon>
        <taxon>Arundo</taxon>
    </lineage>
</organism>
<sequence length="42" mass="4294">MLMPSLIADRIEQSTGSSSPSRTDAGAAILLQLLPGHSASGR</sequence>
<protein>
    <submittedName>
        <fullName evidence="1">Uncharacterized protein</fullName>
    </submittedName>
</protein>
<proteinExistence type="predicted"/>
<dbReference type="AlphaFoldDB" id="A0A0A8YK65"/>
<name>A0A0A8YK65_ARUDO</name>
<reference evidence="1" key="2">
    <citation type="journal article" date="2015" name="Data Brief">
        <title>Shoot transcriptome of the giant reed, Arundo donax.</title>
        <authorList>
            <person name="Barrero R.A."/>
            <person name="Guerrero F.D."/>
            <person name="Moolhuijzen P."/>
            <person name="Goolsby J.A."/>
            <person name="Tidwell J."/>
            <person name="Bellgard S.E."/>
            <person name="Bellgard M.I."/>
        </authorList>
    </citation>
    <scope>NUCLEOTIDE SEQUENCE</scope>
    <source>
        <tissue evidence="1">Shoot tissue taken approximately 20 cm above the soil surface</tissue>
    </source>
</reference>
<accession>A0A0A8YK65</accession>